<feature type="transmembrane region" description="Helical" evidence="9">
    <location>
        <begin position="312"/>
        <end position="332"/>
    </location>
</feature>
<name>A0A813PIL4_9BILA</name>
<evidence type="ECO:0000256" key="4">
    <source>
        <dbReference type="ARBA" id="ARBA00022692"/>
    </source>
</evidence>
<dbReference type="GO" id="GO:0034220">
    <property type="term" value="P:monoatomic ion transmembrane transport"/>
    <property type="evidence" value="ECO:0007669"/>
    <property type="project" value="UniProtKB-KW"/>
</dbReference>
<comment type="similarity">
    <text evidence="9">Belongs to the pannexin family.</text>
</comment>
<comment type="caution">
    <text evidence="10">The sequence shown here is derived from an EMBL/GenBank/DDBJ whole genome shotgun (WGS) entry which is preliminary data.</text>
</comment>
<comment type="function">
    <text evidence="9">Structural component of the gap junctions.</text>
</comment>
<dbReference type="PRINTS" id="PR01262">
    <property type="entry name" value="INNEXIN"/>
</dbReference>
<feature type="transmembrane region" description="Helical" evidence="9">
    <location>
        <begin position="216"/>
        <end position="237"/>
    </location>
</feature>
<evidence type="ECO:0000256" key="5">
    <source>
        <dbReference type="ARBA" id="ARBA00022989"/>
    </source>
</evidence>
<keyword evidence="4 9" id="KW-0812">Transmembrane</keyword>
<sequence>MDLVRLAQYFRKPQHGFNDFKNDRIISKYTIMILLFLASISTFKRFYLSPINCWIPAEFKRYKKFINKYCWLKGLYYAEQKYESFALSLEDKQEKLIYYYQWMHFYLIVLILLFYLPKVLWDFLTIKILDFDLYNFSSALTLYQIKPCEKEKILNYLSSIIKTPEDQDSELINNLKKFYLYKSKFKNFGQHSKKIFIESDLSQKSVFNQIKKTSLILNYFLIKLINLGLSLTLFYVLNQLLISESDRTFYLREIIDEFSNGKSELSDSKIFPNLAICNVMIKEVNSYSSNHFYSFNCVLPFNLFNHKISMVLYLWILFVLIPFNLIIVFKWLKNIVFSLSNQNYNFVRDHLIPFGYLKTETDEFLLKVFSQYYLNSNGIFLLRLLESNSSYLTTSDVLSFIWNKFKIKIYN</sequence>
<evidence type="ECO:0000256" key="1">
    <source>
        <dbReference type="ARBA" id="ARBA00004651"/>
    </source>
</evidence>
<keyword evidence="8 9" id="KW-0407">Ion channel</keyword>
<feature type="transmembrane region" description="Helical" evidence="9">
    <location>
        <begin position="29"/>
        <end position="47"/>
    </location>
</feature>
<dbReference type="Proteomes" id="UP000663879">
    <property type="component" value="Unassembled WGS sequence"/>
</dbReference>
<dbReference type="OrthoDB" id="5867527at2759"/>
<keyword evidence="11" id="KW-1185">Reference proteome</keyword>
<dbReference type="InterPro" id="IPR000990">
    <property type="entry name" value="Innexin"/>
</dbReference>
<evidence type="ECO:0000313" key="11">
    <source>
        <dbReference type="Proteomes" id="UP000663879"/>
    </source>
</evidence>
<dbReference type="PANTHER" id="PTHR11893">
    <property type="entry name" value="INNEXIN"/>
    <property type="match status" value="1"/>
</dbReference>
<keyword evidence="3" id="KW-1003">Cell membrane</keyword>
<dbReference type="PROSITE" id="PS51013">
    <property type="entry name" value="PANNEXIN"/>
    <property type="match status" value="1"/>
</dbReference>
<evidence type="ECO:0000256" key="9">
    <source>
        <dbReference type="RuleBase" id="RU010713"/>
    </source>
</evidence>
<keyword evidence="2 9" id="KW-0813">Transport</keyword>
<dbReference type="GO" id="GO:0005921">
    <property type="term" value="C:gap junction"/>
    <property type="evidence" value="ECO:0007669"/>
    <property type="project" value="UniProtKB-UniRule"/>
</dbReference>
<protein>
    <recommendedName>
        <fullName evidence="9">Innexin</fullName>
    </recommendedName>
</protein>
<dbReference type="PANTHER" id="PTHR11893:SF36">
    <property type="entry name" value="INNEXIN-5"/>
    <property type="match status" value="1"/>
</dbReference>
<keyword evidence="7 9" id="KW-0472">Membrane</keyword>
<evidence type="ECO:0000256" key="6">
    <source>
        <dbReference type="ARBA" id="ARBA00023065"/>
    </source>
</evidence>
<evidence type="ECO:0000256" key="8">
    <source>
        <dbReference type="ARBA" id="ARBA00023303"/>
    </source>
</evidence>
<feature type="transmembrane region" description="Helical" evidence="9">
    <location>
        <begin position="97"/>
        <end position="116"/>
    </location>
</feature>
<evidence type="ECO:0000256" key="7">
    <source>
        <dbReference type="ARBA" id="ARBA00023136"/>
    </source>
</evidence>
<dbReference type="Pfam" id="PF00876">
    <property type="entry name" value="Innexin"/>
    <property type="match status" value="1"/>
</dbReference>
<evidence type="ECO:0000313" key="10">
    <source>
        <dbReference type="EMBL" id="CAF0754692.1"/>
    </source>
</evidence>
<comment type="subcellular location">
    <subcellularLocation>
        <location evidence="1 9">Cell membrane</location>
        <topology evidence="1 9">Multi-pass membrane protein</topology>
    </subcellularLocation>
</comment>
<proteinExistence type="inferred from homology"/>
<keyword evidence="6 9" id="KW-0406">Ion transport</keyword>
<reference evidence="10" key="1">
    <citation type="submission" date="2021-02" db="EMBL/GenBank/DDBJ databases">
        <authorList>
            <person name="Nowell W R."/>
        </authorList>
    </citation>
    <scope>NUCLEOTIDE SEQUENCE</scope>
    <source>
        <strain evidence="10">Ploen Becks lab</strain>
    </source>
</reference>
<accession>A0A813PIL4</accession>
<dbReference type="GO" id="GO:0005886">
    <property type="term" value="C:plasma membrane"/>
    <property type="evidence" value="ECO:0007669"/>
    <property type="project" value="UniProtKB-SubCell"/>
</dbReference>
<dbReference type="EMBL" id="CAJNOC010000392">
    <property type="protein sequence ID" value="CAF0754692.1"/>
    <property type="molecule type" value="Genomic_DNA"/>
</dbReference>
<evidence type="ECO:0000256" key="3">
    <source>
        <dbReference type="ARBA" id="ARBA00022475"/>
    </source>
</evidence>
<organism evidence="10 11">
    <name type="scientific">Brachionus calyciflorus</name>
    <dbReference type="NCBI Taxonomy" id="104777"/>
    <lineage>
        <taxon>Eukaryota</taxon>
        <taxon>Metazoa</taxon>
        <taxon>Spiralia</taxon>
        <taxon>Gnathifera</taxon>
        <taxon>Rotifera</taxon>
        <taxon>Eurotatoria</taxon>
        <taxon>Monogononta</taxon>
        <taxon>Pseudotrocha</taxon>
        <taxon>Ploima</taxon>
        <taxon>Brachionidae</taxon>
        <taxon>Brachionus</taxon>
    </lineage>
</organism>
<evidence type="ECO:0000256" key="2">
    <source>
        <dbReference type="ARBA" id="ARBA00022448"/>
    </source>
</evidence>
<dbReference type="AlphaFoldDB" id="A0A813PIL4"/>
<keyword evidence="5 9" id="KW-1133">Transmembrane helix</keyword>
<gene>
    <name evidence="9" type="primary">inx</name>
    <name evidence="10" type="ORF">OXX778_LOCUS4107</name>
</gene>